<evidence type="ECO:0000313" key="2">
    <source>
        <dbReference type="Proteomes" id="UP000187151"/>
    </source>
</evidence>
<gene>
    <name evidence="1" type="ORF">AVW11_32185</name>
</gene>
<comment type="caution">
    <text evidence="1">The sequence shown here is derived from an EMBL/GenBank/DDBJ whole genome shotgun (WGS) entry which is preliminary data.</text>
</comment>
<name>A0ABX3FW98_9ACTN</name>
<evidence type="ECO:0000313" key="1">
    <source>
        <dbReference type="EMBL" id="OLZ51184.1"/>
    </source>
</evidence>
<accession>A0ABX3FW98</accession>
<organism evidence="1 2">
    <name type="scientific">Streptomyces amritsarensis</name>
    <dbReference type="NCBI Taxonomy" id="681158"/>
    <lineage>
        <taxon>Bacteria</taxon>
        <taxon>Bacillati</taxon>
        <taxon>Actinomycetota</taxon>
        <taxon>Actinomycetes</taxon>
        <taxon>Kitasatosporales</taxon>
        <taxon>Streptomycetaceae</taxon>
        <taxon>Streptomyces</taxon>
    </lineage>
</organism>
<reference evidence="1 2" key="1">
    <citation type="submission" date="2016-01" db="EMBL/GenBank/DDBJ databases">
        <title>Streptomyces amritsarensis strain MTCC 11845 genome sequencing and assembly.</title>
        <authorList>
            <person name="Sharma D."/>
            <person name="Nair G.R."/>
            <person name="Kaur G."/>
            <person name="Manhas R.K."/>
            <person name="Mayilraj S."/>
        </authorList>
    </citation>
    <scope>NUCLEOTIDE SEQUENCE [LARGE SCALE GENOMIC DNA]</scope>
    <source>
        <strain evidence="1 2">MTCC 11845</strain>
    </source>
</reference>
<dbReference type="EMBL" id="MQUR01000122">
    <property type="protein sequence ID" value="OLZ51184.1"/>
    <property type="molecule type" value="Genomic_DNA"/>
</dbReference>
<keyword evidence="2" id="KW-1185">Reference proteome</keyword>
<sequence>MPHRAAPASPDRTDPVGQGGSPFVLKFLNRIGLSPHWLGIHEAMLLTGPEPDPEEVMWHDWVPEPELQRFTERYPFTPDSMEAFSRYARVKAAAGEHPRCRH</sequence>
<proteinExistence type="predicted"/>
<dbReference type="RefSeq" id="WP_076046793.1">
    <property type="nucleotide sequence ID" value="NZ_MQUR01000122.1"/>
</dbReference>
<protein>
    <submittedName>
        <fullName evidence="1">Uncharacterized protein</fullName>
    </submittedName>
</protein>
<dbReference type="Proteomes" id="UP000187151">
    <property type="component" value="Unassembled WGS sequence"/>
</dbReference>